<keyword evidence="5" id="KW-0539">Nucleus</keyword>
<dbReference type="GO" id="GO:0006351">
    <property type="term" value="P:DNA-templated transcription"/>
    <property type="evidence" value="ECO:0007669"/>
    <property type="project" value="InterPro"/>
</dbReference>
<dbReference type="PROSITE" id="PS00463">
    <property type="entry name" value="ZN2_CY6_FUNGAL_1"/>
    <property type="match status" value="1"/>
</dbReference>
<feature type="region of interest" description="Disordered" evidence="6">
    <location>
        <begin position="195"/>
        <end position="223"/>
    </location>
</feature>
<feature type="region of interest" description="Disordered" evidence="6">
    <location>
        <begin position="685"/>
        <end position="711"/>
    </location>
</feature>
<dbReference type="GO" id="GO:0000435">
    <property type="term" value="P:positive regulation of transcription from RNA polymerase II promoter by galactose"/>
    <property type="evidence" value="ECO:0007669"/>
    <property type="project" value="TreeGrafter"/>
</dbReference>
<accession>A0AB34KHN6</accession>
<feature type="compositionally biased region" description="Basic and acidic residues" evidence="6">
    <location>
        <begin position="205"/>
        <end position="223"/>
    </location>
</feature>
<keyword evidence="4" id="KW-0804">Transcription</keyword>
<feature type="domain" description="Zn(2)-C6 fungal-type" evidence="7">
    <location>
        <begin position="34"/>
        <end position="66"/>
    </location>
</feature>
<sequence>MSTPPQSDPGATLQSGNPGAPLPPKRHRPRASLACDTCKTRKTRCDGRQPICYACESRGLSASCTWNFPRRRQLKRNKAAQPPVAKAPSPSPTLPSIPATFGRELPQPWSNNLPGVDSAMAHRPPATYASSQASQSHSSGSFSGSRPPPPTFTLQPPDAQPHASNDAISTLVGGNDQSLYGPSSTVAFMKNIFPTPSRRASQSPREYEHHVQGAGTKSEKPERLPDWASGAALLPRRRNADDFLACYWEFIHPLFPVLHKPSFFKRYQMLWASESEPQKRDLETLSLEELIFTATLNLVFGLGCKFSNLVAPAQKNSMADDFYQKSRHLLLFEVLDTTSLSLVQMMCLTGVYLQSTQHANRCWNSVGLAIRVAQSLGLHLNADSRKQIPQLEREMRRRVWHACVNLDRLLAMTFGRPTMLSQSWDVPVPALIDDEYLSNAIEGKQPEGKPSVMGMFVSSCSLFDLLEEILNSFYSGEPFPDLSKQEKASEMAKAFIAPVLQYNRRLDKFIDSVPDYLKLTESSDGVKFNNNNSVTLQQQVLYCRFLYVRLLSLRRLLMVTTKRGRRTSTHMLSGTAQSSLDEEVIQRCCTLCAETASRLIETLHENLNTLYRSSGWHSVYFTFSAATVLLAACKCPDVAVSVGDSGFEKDWARCLFILHHYEDQIQSASQAIQVLEVMKQSVSGNGFPSQPSSSQQQNRSPFSANYAMAPPNTQQQINPVPASNMPNFNTMPVDLQGVNPFMPGMDSMSDAWFGQQLLNMDWLDPNMPLQPV</sequence>
<dbReference type="SUPFAM" id="SSF57701">
    <property type="entry name" value="Zn2/Cys6 DNA-binding domain"/>
    <property type="match status" value="1"/>
</dbReference>
<evidence type="ECO:0000256" key="2">
    <source>
        <dbReference type="ARBA" id="ARBA00023015"/>
    </source>
</evidence>
<evidence type="ECO:0000313" key="9">
    <source>
        <dbReference type="Proteomes" id="UP000803884"/>
    </source>
</evidence>
<dbReference type="CDD" id="cd12148">
    <property type="entry name" value="fungal_TF_MHR"/>
    <property type="match status" value="1"/>
</dbReference>
<evidence type="ECO:0000256" key="5">
    <source>
        <dbReference type="ARBA" id="ARBA00023242"/>
    </source>
</evidence>
<dbReference type="CDD" id="cd00067">
    <property type="entry name" value="GAL4"/>
    <property type="match status" value="1"/>
</dbReference>
<evidence type="ECO:0000256" key="3">
    <source>
        <dbReference type="ARBA" id="ARBA00023125"/>
    </source>
</evidence>
<keyword evidence="3" id="KW-0238">DNA-binding</keyword>
<feature type="region of interest" description="Disordered" evidence="6">
    <location>
        <begin position="75"/>
        <end position="176"/>
    </location>
</feature>
<gene>
    <name evidence="8" type="ORF">WHR41_08328</name>
</gene>
<dbReference type="SMART" id="SM00066">
    <property type="entry name" value="GAL4"/>
    <property type="match status" value="1"/>
</dbReference>
<dbReference type="PANTHER" id="PTHR47424:SF3">
    <property type="entry name" value="REGULATORY PROTEIN GAL4"/>
    <property type="match status" value="1"/>
</dbReference>
<dbReference type="InterPro" id="IPR001138">
    <property type="entry name" value="Zn2Cys6_DnaBD"/>
</dbReference>
<dbReference type="GO" id="GO:0008270">
    <property type="term" value="F:zinc ion binding"/>
    <property type="evidence" value="ECO:0007669"/>
    <property type="project" value="InterPro"/>
</dbReference>
<keyword evidence="1" id="KW-0479">Metal-binding</keyword>
<feature type="region of interest" description="Disordered" evidence="6">
    <location>
        <begin position="1"/>
        <end position="31"/>
    </location>
</feature>
<dbReference type="AlphaFoldDB" id="A0AB34KHN6"/>
<dbReference type="RefSeq" id="XP_069225875.1">
    <property type="nucleotide sequence ID" value="XM_069376932.1"/>
</dbReference>
<dbReference type="InterPro" id="IPR007219">
    <property type="entry name" value="XnlR_reg_dom"/>
</dbReference>
<protein>
    <recommendedName>
        <fullName evidence="7">Zn(2)-C6 fungal-type domain-containing protein</fullName>
    </recommendedName>
</protein>
<dbReference type="PANTHER" id="PTHR47424">
    <property type="entry name" value="REGULATORY PROTEIN GAL4"/>
    <property type="match status" value="1"/>
</dbReference>
<reference evidence="8 9" key="1">
    <citation type="journal article" date="2020" name="Microbiol. Resour. Announc.">
        <title>Draft Genome Sequence of a Cladosporium Species Isolated from the Mesophotic Ascidian Didemnum maculosum.</title>
        <authorList>
            <person name="Gioti A."/>
            <person name="Siaperas R."/>
            <person name="Nikolaivits E."/>
            <person name="Le Goff G."/>
            <person name="Ouazzani J."/>
            <person name="Kotoulas G."/>
            <person name="Topakas E."/>
        </authorList>
    </citation>
    <scope>NUCLEOTIDE SEQUENCE [LARGE SCALE GENOMIC DNA]</scope>
    <source>
        <strain evidence="8 9">TM138-S3</strain>
    </source>
</reference>
<evidence type="ECO:0000256" key="1">
    <source>
        <dbReference type="ARBA" id="ARBA00022723"/>
    </source>
</evidence>
<name>A0AB34KHN6_9PEZI</name>
<dbReference type="GeneID" id="96009770"/>
<evidence type="ECO:0000259" key="7">
    <source>
        <dbReference type="PROSITE" id="PS50048"/>
    </source>
</evidence>
<feature type="compositionally biased region" description="Low complexity" evidence="6">
    <location>
        <begin position="129"/>
        <end position="145"/>
    </location>
</feature>
<evidence type="ECO:0000256" key="4">
    <source>
        <dbReference type="ARBA" id="ARBA00023163"/>
    </source>
</evidence>
<dbReference type="Proteomes" id="UP000803884">
    <property type="component" value="Unassembled WGS sequence"/>
</dbReference>
<keyword evidence="9" id="KW-1185">Reference proteome</keyword>
<dbReference type="GO" id="GO:0005634">
    <property type="term" value="C:nucleus"/>
    <property type="evidence" value="ECO:0007669"/>
    <property type="project" value="TreeGrafter"/>
</dbReference>
<organism evidence="8 9">
    <name type="scientific">Cladosporium halotolerans</name>
    <dbReference type="NCBI Taxonomy" id="1052096"/>
    <lineage>
        <taxon>Eukaryota</taxon>
        <taxon>Fungi</taxon>
        <taxon>Dikarya</taxon>
        <taxon>Ascomycota</taxon>
        <taxon>Pezizomycotina</taxon>
        <taxon>Dothideomycetes</taxon>
        <taxon>Dothideomycetidae</taxon>
        <taxon>Cladosporiales</taxon>
        <taxon>Cladosporiaceae</taxon>
        <taxon>Cladosporium</taxon>
    </lineage>
</organism>
<keyword evidence="2" id="KW-0805">Transcription regulation</keyword>
<evidence type="ECO:0000313" key="8">
    <source>
        <dbReference type="EMBL" id="KAL1582768.1"/>
    </source>
</evidence>
<dbReference type="InterPro" id="IPR051127">
    <property type="entry name" value="Fungal_SecMet_Regulators"/>
</dbReference>
<dbReference type="SMART" id="SM00906">
    <property type="entry name" value="Fungal_trans"/>
    <property type="match status" value="1"/>
</dbReference>
<dbReference type="Pfam" id="PF00172">
    <property type="entry name" value="Zn_clus"/>
    <property type="match status" value="1"/>
</dbReference>
<evidence type="ECO:0000256" key="6">
    <source>
        <dbReference type="SAM" id="MobiDB-lite"/>
    </source>
</evidence>
<dbReference type="GO" id="GO:0000978">
    <property type="term" value="F:RNA polymerase II cis-regulatory region sequence-specific DNA binding"/>
    <property type="evidence" value="ECO:0007669"/>
    <property type="project" value="TreeGrafter"/>
</dbReference>
<dbReference type="Gene3D" id="4.10.240.10">
    <property type="entry name" value="Zn(2)-C6 fungal-type DNA-binding domain"/>
    <property type="match status" value="1"/>
</dbReference>
<proteinExistence type="predicted"/>
<dbReference type="EMBL" id="JAAQHG020000044">
    <property type="protein sequence ID" value="KAL1582768.1"/>
    <property type="molecule type" value="Genomic_DNA"/>
</dbReference>
<dbReference type="Pfam" id="PF04082">
    <property type="entry name" value="Fungal_trans"/>
    <property type="match status" value="1"/>
</dbReference>
<dbReference type="PROSITE" id="PS50048">
    <property type="entry name" value="ZN2_CY6_FUNGAL_2"/>
    <property type="match status" value="1"/>
</dbReference>
<feature type="compositionally biased region" description="Low complexity" evidence="6">
    <location>
        <begin position="685"/>
        <end position="703"/>
    </location>
</feature>
<dbReference type="GO" id="GO:0000981">
    <property type="term" value="F:DNA-binding transcription factor activity, RNA polymerase II-specific"/>
    <property type="evidence" value="ECO:0007669"/>
    <property type="project" value="InterPro"/>
</dbReference>
<comment type="caution">
    <text evidence="8">The sequence shown here is derived from an EMBL/GenBank/DDBJ whole genome shotgun (WGS) entry which is preliminary data.</text>
</comment>
<dbReference type="InterPro" id="IPR036864">
    <property type="entry name" value="Zn2-C6_fun-type_DNA-bd_sf"/>
</dbReference>